<dbReference type="VEuPathDB" id="AmoebaDB:EHI_075970"/>
<accession>A0A175JVI7</accession>
<sequence length="343" mass="39946">MEVCKRKVENYGQGKILSYCVSDDYNRIYILNNAQPHEVYEISCEDRIEEGTKIPESGRFDEIKSGAFASCCLICKIRCECESTNHQLCWYDNTLYILSIVQGTIIIINGHMSYRIKVPSIDGTGEITIIKNDVFIQAQSHILVKTTLANIKESIINNKDFDYTEIDFKHDIVGLQLIHCKNAFRREEVCRILGKPYYGDNVIAVYGKYYPIVYRSLESLNKNEFISALPDTRNIEHFCANPFNEKYVLLSDAYGRILVFDSINRFIVKTIPAMREARMCWIDEKKFVIYSKFRNILEIHNCQEQKRISFIEFNEQDIVSILGFRVNRVVVFLNNNVYILCFS</sequence>
<dbReference type="Proteomes" id="UP000078387">
    <property type="component" value="Unassembled WGS sequence"/>
</dbReference>
<name>A0A175JVI7_ENTHI</name>
<dbReference type="VEuPathDB" id="AmoebaDB:EHI5A_136300"/>
<gene>
    <name evidence="1" type="ORF">CL6EHI_075970</name>
</gene>
<dbReference type="SUPFAM" id="SSF50978">
    <property type="entry name" value="WD40 repeat-like"/>
    <property type="match status" value="1"/>
</dbReference>
<proteinExistence type="predicted"/>
<dbReference type="InterPro" id="IPR036322">
    <property type="entry name" value="WD40_repeat_dom_sf"/>
</dbReference>
<evidence type="ECO:0000313" key="2">
    <source>
        <dbReference type="Proteomes" id="UP000078387"/>
    </source>
</evidence>
<organism evidence="1 2">
    <name type="scientific">Entamoeba histolytica</name>
    <dbReference type="NCBI Taxonomy" id="5759"/>
    <lineage>
        <taxon>Eukaryota</taxon>
        <taxon>Amoebozoa</taxon>
        <taxon>Evosea</taxon>
        <taxon>Archamoebae</taxon>
        <taxon>Mastigamoebida</taxon>
        <taxon>Entamoebidae</taxon>
        <taxon>Entamoeba</taxon>
    </lineage>
</organism>
<comment type="caution">
    <text evidence="1">The sequence shown here is derived from an EMBL/GenBank/DDBJ whole genome shotgun (WGS) entry which is preliminary data.</text>
</comment>
<dbReference type="EMBL" id="BDEQ01000001">
    <property type="protein sequence ID" value="GAT97789.1"/>
    <property type="molecule type" value="Genomic_DNA"/>
</dbReference>
<evidence type="ECO:0008006" key="3">
    <source>
        <dbReference type="Google" id="ProtNLM"/>
    </source>
</evidence>
<dbReference type="AlphaFoldDB" id="A0A175JVI7"/>
<reference evidence="1 2" key="1">
    <citation type="submission" date="2016-05" db="EMBL/GenBank/DDBJ databases">
        <title>First whole genome sequencing of Entamoeba histolytica HM1:IMSS-clone-6.</title>
        <authorList>
            <person name="Mukherjee Avik.K."/>
            <person name="Izumyama S."/>
            <person name="Nakada-Tsukui K."/>
            <person name="Nozaki T."/>
        </authorList>
    </citation>
    <scope>NUCLEOTIDE SEQUENCE [LARGE SCALE GENOMIC DNA]</scope>
    <source>
        <strain evidence="1 2">HM1:IMSS clone 6</strain>
    </source>
</reference>
<evidence type="ECO:0000313" key="1">
    <source>
        <dbReference type="EMBL" id="GAT97789.1"/>
    </source>
</evidence>
<dbReference type="VEuPathDB" id="AmoebaDB:KM1_210710"/>
<protein>
    <recommendedName>
        <fullName evidence="3">Rab3-GAP regulatory subunit N-terminal domain-containing protein</fullName>
    </recommendedName>
</protein>
<dbReference type="eggNOG" id="ENOG502REEF">
    <property type="taxonomic scope" value="Eukaryota"/>
</dbReference>
<dbReference type="VEuPathDB" id="AmoebaDB:EHI7A_126700"/>